<evidence type="ECO:0000256" key="2">
    <source>
        <dbReference type="ARBA" id="ARBA00022475"/>
    </source>
</evidence>
<dbReference type="EMBL" id="JAIZAY010000004">
    <property type="protein sequence ID" value="KAJ8043130.1"/>
    <property type="molecule type" value="Genomic_DNA"/>
</dbReference>
<evidence type="ECO:0000256" key="6">
    <source>
        <dbReference type="SAM" id="Phobius"/>
    </source>
</evidence>
<feature type="domain" description="G-protein coupled receptors family 1 profile" evidence="7">
    <location>
        <begin position="55"/>
        <end position="291"/>
    </location>
</feature>
<name>A0A9Q1CEC8_HOLLE</name>
<dbReference type="Proteomes" id="UP001152320">
    <property type="component" value="Chromosome 4"/>
</dbReference>
<dbReference type="SUPFAM" id="SSF81321">
    <property type="entry name" value="Family A G protein-coupled receptor-like"/>
    <property type="match status" value="1"/>
</dbReference>
<feature type="transmembrane region" description="Helical" evidence="6">
    <location>
        <begin position="44"/>
        <end position="62"/>
    </location>
</feature>
<evidence type="ECO:0000256" key="5">
    <source>
        <dbReference type="ARBA" id="ARBA00023136"/>
    </source>
</evidence>
<evidence type="ECO:0000313" key="8">
    <source>
        <dbReference type="EMBL" id="KAJ8043130.1"/>
    </source>
</evidence>
<keyword evidence="3 6" id="KW-0812">Transmembrane</keyword>
<sequence>MVSTTEDPMLFNFETTYEASFTNGTDQSQGFFPQFFNIRRLLEMRMVLCGIGLIVNSLILLLQIKLKTFKRTQFIFAFALTATDGIVCPATFMETYLYYQGFVLVPPVYQAINSATSAMSYFVIIAVAFDRYLALCALPFKYKLVVNLRRYGLVIIAMCALSAGYGFVSIFNLTEHLTKTGLSAFIVSTTLVDITVLIYIFVFISLSRSHKTLSLPKEMKNVRIRQTRRLMFAFGLILGTNVICNLPQPIFGLYIFFQPFGQGYQIYKNAVISNWLYNLRCVNYTLNPIIYWWQVLVRDFTLPWRNKNMLKTNSSSIAQEVSTVTSKKSDQNSTHQ</sequence>
<dbReference type="CDD" id="cd00637">
    <property type="entry name" value="7tm_classA_rhodopsin-like"/>
    <property type="match status" value="1"/>
</dbReference>
<dbReference type="InterPro" id="IPR017452">
    <property type="entry name" value="GPCR_Rhodpsn_7TM"/>
</dbReference>
<organism evidence="8 9">
    <name type="scientific">Holothuria leucospilota</name>
    <name type="common">Black long sea cucumber</name>
    <name type="synonym">Mertensiothuria leucospilota</name>
    <dbReference type="NCBI Taxonomy" id="206669"/>
    <lineage>
        <taxon>Eukaryota</taxon>
        <taxon>Metazoa</taxon>
        <taxon>Echinodermata</taxon>
        <taxon>Eleutherozoa</taxon>
        <taxon>Echinozoa</taxon>
        <taxon>Holothuroidea</taxon>
        <taxon>Aspidochirotacea</taxon>
        <taxon>Aspidochirotida</taxon>
        <taxon>Holothuriidae</taxon>
        <taxon>Holothuria</taxon>
    </lineage>
</organism>
<accession>A0A9Q1CEC8</accession>
<evidence type="ECO:0000259" key="7">
    <source>
        <dbReference type="PROSITE" id="PS50262"/>
    </source>
</evidence>
<feature type="transmembrane region" description="Helical" evidence="6">
    <location>
        <begin position="74"/>
        <end position="99"/>
    </location>
</feature>
<gene>
    <name evidence="8" type="ORF">HOLleu_10093</name>
</gene>
<comment type="caution">
    <text evidence="8">The sequence shown here is derived from an EMBL/GenBank/DDBJ whole genome shotgun (WGS) entry which is preliminary data.</text>
</comment>
<keyword evidence="8" id="KW-0675">Receptor</keyword>
<dbReference type="GO" id="GO:0005886">
    <property type="term" value="C:plasma membrane"/>
    <property type="evidence" value="ECO:0007669"/>
    <property type="project" value="UniProtKB-SubCell"/>
</dbReference>
<dbReference type="PROSITE" id="PS00237">
    <property type="entry name" value="G_PROTEIN_RECEP_F1_1"/>
    <property type="match status" value="1"/>
</dbReference>
<evidence type="ECO:0000256" key="1">
    <source>
        <dbReference type="ARBA" id="ARBA00004651"/>
    </source>
</evidence>
<keyword evidence="9" id="KW-1185">Reference proteome</keyword>
<feature type="transmembrane region" description="Helical" evidence="6">
    <location>
        <begin position="119"/>
        <end position="140"/>
    </location>
</feature>
<protein>
    <submittedName>
        <fullName evidence="8">Octopressin receptor</fullName>
    </submittedName>
</protein>
<dbReference type="InterPro" id="IPR000276">
    <property type="entry name" value="GPCR_Rhodpsn"/>
</dbReference>
<dbReference type="Pfam" id="PF00001">
    <property type="entry name" value="7tm_1"/>
    <property type="match status" value="1"/>
</dbReference>
<keyword evidence="2" id="KW-1003">Cell membrane</keyword>
<dbReference type="PANTHER" id="PTHR22750">
    <property type="entry name" value="G-PROTEIN COUPLED RECEPTOR"/>
    <property type="match status" value="1"/>
</dbReference>
<feature type="transmembrane region" description="Helical" evidence="6">
    <location>
        <begin position="185"/>
        <end position="209"/>
    </location>
</feature>
<dbReference type="PROSITE" id="PS50262">
    <property type="entry name" value="G_PROTEIN_RECEP_F1_2"/>
    <property type="match status" value="1"/>
</dbReference>
<evidence type="ECO:0000256" key="4">
    <source>
        <dbReference type="ARBA" id="ARBA00022989"/>
    </source>
</evidence>
<dbReference type="GO" id="GO:0004930">
    <property type="term" value="F:G protein-coupled receptor activity"/>
    <property type="evidence" value="ECO:0007669"/>
    <property type="project" value="InterPro"/>
</dbReference>
<comment type="subcellular location">
    <subcellularLocation>
        <location evidence="1">Cell membrane</location>
        <topology evidence="1">Multi-pass membrane protein</topology>
    </subcellularLocation>
</comment>
<feature type="transmembrane region" description="Helical" evidence="6">
    <location>
        <begin position="230"/>
        <end position="257"/>
    </location>
</feature>
<dbReference type="Gene3D" id="1.20.1070.10">
    <property type="entry name" value="Rhodopsin 7-helix transmembrane proteins"/>
    <property type="match status" value="1"/>
</dbReference>
<evidence type="ECO:0000313" key="9">
    <source>
        <dbReference type="Proteomes" id="UP001152320"/>
    </source>
</evidence>
<proteinExistence type="predicted"/>
<keyword evidence="5 6" id="KW-0472">Membrane</keyword>
<feature type="transmembrane region" description="Helical" evidence="6">
    <location>
        <begin position="152"/>
        <end position="173"/>
    </location>
</feature>
<reference evidence="8" key="1">
    <citation type="submission" date="2021-10" db="EMBL/GenBank/DDBJ databases">
        <title>Tropical sea cucumber genome reveals ecological adaptation and Cuvierian tubules defense mechanism.</title>
        <authorList>
            <person name="Chen T."/>
        </authorList>
    </citation>
    <scope>NUCLEOTIDE SEQUENCE</scope>
    <source>
        <strain evidence="8">Nanhai2018</strain>
        <tissue evidence="8">Muscle</tissue>
    </source>
</reference>
<keyword evidence="4 6" id="KW-1133">Transmembrane helix</keyword>
<dbReference type="AlphaFoldDB" id="A0A9Q1CEC8"/>
<evidence type="ECO:0000256" key="3">
    <source>
        <dbReference type="ARBA" id="ARBA00022692"/>
    </source>
</evidence>